<evidence type="ECO:0000313" key="4">
    <source>
        <dbReference type="Proteomes" id="UP000861567"/>
    </source>
</evidence>
<evidence type="ECO:0000259" key="1">
    <source>
        <dbReference type="Pfam" id="PF06250"/>
    </source>
</evidence>
<organism evidence="3 4">
    <name type="scientific">Legionella pneumophila</name>
    <dbReference type="NCBI Taxonomy" id="446"/>
    <lineage>
        <taxon>Bacteria</taxon>
        <taxon>Pseudomonadati</taxon>
        <taxon>Pseudomonadota</taxon>
        <taxon>Gammaproteobacteria</taxon>
        <taxon>Legionellales</taxon>
        <taxon>Legionellaceae</taxon>
        <taxon>Legionella</taxon>
    </lineage>
</organism>
<dbReference type="Pfam" id="PF06250">
    <property type="entry name" value="YhcG_C"/>
    <property type="match status" value="1"/>
</dbReference>
<dbReference type="InterPro" id="IPR041527">
    <property type="entry name" value="YhcG_N"/>
</dbReference>
<accession>A0AAN5KTR9</accession>
<dbReference type="EMBL" id="DACSEI010000054">
    <property type="protein sequence ID" value="HAT1597664.1"/>
    <property type="molecule type" value="Genomic_DNA"/>
</dbReference>
<name>A0AAN5KTR9_LEGPN</name>
<dbReference type="PANTHER" id="PTHR30547">
    <property type="entry name" value="UNCHARACTERIZED PROTEIN YHCG-RELATED"/>
    <property type="match status" value="1"/>
</dbReference>
<reference evidence="3" key="2">
    <citation type="submission" date="2020-11" db="EMBL/GenBank/DDBJ databases">
        <authorList>
            <consortium name="NCBI Pathogen Detection Project"/>
        </authorList>
    </citation>
    <scope>NUCLEOTIDE SEQUENCE</scope>
    <source>
        <strain evidence="3">D3612</strain>
    </source>
</reference>
<proteinExistence type="predicted"/>
<dbReference type="InterPro" id="IPR009362">
    <property type="entry name" value="YhcG_C"/>
</dbReference>
<reference evidence="3" key="1">
    <citation type="journal article" date="2018" name="Genome Biol.">
        <title>SKESA: strategic k-mer extension for scrupulous assemblies.</title>
        <authorList>
            <person name="Souvorov A."/>
            <person name="Agarwala R."/>
            <person name="Lipman D.J."/>
        </authorList>
    </citation>
    <scope>NUCLEOTIDE SEQUENCE</scope>
    <source>
        <strain evidence="3">D3612</strain>
    </source>
</reference>
<evidence type="ECO:0000259" key="2">
    <source>
        <dbReference type="Pfam" id="PF17761"/>
    </source>
</evidence>
<dbReference type="InterPro" id="IPR011856">
    <property type="entry name" value="tRNA_endonuc-like_dom_sf"/>
</dbReference>
<feature type="domain" description="YhcG N-terminal" evidence="2">
    <location>
        <begin position="19"/>
        <end position="154"/>
    </location>
</feature>
<sequence length="352" mass="40969">MNDITNSDLSAYKEFLEKAKHQIHGTRVRATSAVNRELITLYWWLGEHIVKSQEKHGWGKSVVERLSKDLKNEFSNKSGFSPQNLWYMRQFYLAYRDKPNLQQIVGEIPWGQNLLILSKVKDDDARFYYLKATQECAWSRDVLSMQINSKSYERQTLADKQHNFHIALPKHLAEQADKTMKDVYMLDLLGITEPVVEAEIERRMVSKIKDVILELGYGFSFIGNQYRIVTPDSEYFIDLLFYHRKLRSLVALELKKSKFKAEYAGKMNFYLNLLDDFVKEPHENPSIGIILCGEKSRFDVEYALRGIDKPVGVAGYQLTKDVPEKLKDSLPDPEQLEEKILFELGIDDEINN</sequence>
<comment type="caution">
    <text evidence="3">The sequence shown here is derived from an EMBL/GenBank/DDBJ whole genome shotgun (WGS) entry which is preliminary data.</text>
</comment>
<evidence type="ECO:0000313" key="3">
    <source>
        <dbReference type="EMBL" id="HAT1597664.1"/>
    </source>
</evidence>
<feature type="domain" description="YhcG PDDEXK nuclease" evidence="1">
    <location>
        <begin position="178"/>
        <end position="331"/>
    </location>
</feature>
<dbReference type="Pfam" id="PF17761">
    <property type="entry name" value="DUF1016_N"/>
    <property type="match status" value="1"/>
</dbReference>
<dbReference type="Gene3D" id="3.40.1350.10">
    <property type="match status" value="1"/>
</dbReference>
<dbReference type="PANTHER" id="PTHR30547:SF0">
    <property type="entry name" value="BLR8175 PROTEIN"/>
    <property type="match status" value="1"/>
</dbReference>
<dbReference type="Proteomes" id="UP000861567">
    <property type="component" value="Unassembled WGS sequence"/>
</dbReference>
<protein>
    <submittedName>
        <fullName evidence="3">DUF1016 domain-containing protein</fullName>
    </submittedName>
</protein>
<dbReference type="GO" id="GO:0003676">
    <property type="term" value="F:nucleic acid binding"/>
    <property type="evidence" value="ECO:0007669"/>
    <property type="project" value="InterPro"/>
</dbReference>
<gene>
    <name evidence="3" type="ORF">I8Y58_002928</name>
</gene>
<dbReference type="InterPro" id="IPR053148">
    <property type="entry name" value="PD-DEXK-like_domain"/>
</dbReference>
<dbReference type="AlphaFoldDB" id="A0AAN5KTR9"/>